<dbReference type="SUPFAM" id="SSF53448">
    <property type="entry name" value="Nucleotide-diphospho-sugar transferases"/>
    <property type="match status" value="1"/>
</dbReference>
<dbReference type="PANTHER" id="PTHR31646:SF1">
    <property type="entry name" value="ALPHA-1,2-MANNOSYLTRANSFERASE MNN2"/>
    <property type="match status" value="1"/>
</dbReference>
<evidence type="ECO:0000256" key="5">
    <source>
        <dbReference type="ARBA" id="ARBA00022968"/>
    </source>
</evidence>
<dbReference type="GO" id="GO:0000026">
    <property type="term" value="F:alpha-1,2-mannosyltransferase activity"/>
    <property type="evidence" value="ECO:0007669"/>
    <property type="project" value="TreeGrafter"/>
</dbReference>
<dbReference type="InterPro" id="IPR029044">
    <property type="entry name" value="Nucleotide-diphossugar_trans"/>
</dbReference>
<evidence type="ECO:0000256" key="2">
    <source>
        <dbReference type="ARBA" id="ARBA00009105"/>
    </source>
</evidence>
<comment type="similarity">
    <text evidence="2">Belongs to the MNN1/MNT family.</text>
</comment>
<evidence type="ECO:0000256" key="7">
    <source>
        <dbReference type="ARBA" id="ARBA00023034"/>
    </source>
</evidence>
<protein>
    <submittedName>
        <fullName evidence="10">Uncharacterized protein</fullName>
    </submittedName>
</protein>
<evidence type="ECO:0000256" key="9">
    <source>
        <dbReference type="SAM" id="Phobius"/>
    </source>
</evidence>
<keyword evidence="8 9" id="KW-0472">Membrane</keyword>
<dbReference type="InterPro" id="IPR022751">
    <property type="entry name" value="Alpha_mannosyltransferase"/>
</dbReference>
<keyword evidence="3" id="KW-0808">Transferase</keyword>
<keyword evidence="11" id="KW-1185">Reference proteome</keyword>
<evidence type="ECO:0000256" key="3">
    <source>
        <dbReference type="ARBA" id="ARBA00022679"/>
    </source>
</evidence>
<dbReference type="EMBL" id="BABT02000067">
    <property type="protein sequence ID" value="GAA95870.1"/>
    <property type="molecule type" value="Genomic_DNA"/>
</dbReference>
<dbReference type="STRING" id="764103.G7DZ60"/>
<reference evidence="10 11" key="1">
    <citation type="journal article" date="2011" name="J. Gen. Appl. Microbiol.">
        <title>Draft genome sequencing of the enigmatic basidiomycete Mixia osmundae.</title>
        <authorList>
            <person name="Nishida H."/>
            <person name="Nagatsuka Y."/>
            <person name="Sugiyama J."/>
        </authorList>
    </citation>
    <scope>NUCLEOTIDE SEQUENCE [LARGE SCALE GENOMIC DNA]</scope>
    <source>
        <strain evidence="11">CBS 9802 / IAM 14324 / JCM 22182 / KY 12970</strain>
    </source>
</reference>
<evidence type="ECO:0000256" key="4">
    <source>
        <dbReference type="ARBA" id="ARBA00022692"/>
    </source>
</evidence>
<sequence length="604" mass="66570">MQAGVVTGSSFATRLLHRDRHQAEESFGLLLLTSRANMVRYTMRQSPCALGCTIVLLLVLAFVIMTVTQTRHSSMPAEFEQGHSQAASAKPANDMETHTVMNLPEEGDRASNASACRSIDPNCKSQLMLSTSRSELEEWLRSHASPMALASPLAARLSTWQAVPPAETATFVAINRLQCSSAKIAHNVQDEMGLAEVWASLSAAELASMREDLIDSLGAVTQARVGGSGKGRGIVMIVAPDQFDQALITLRMIRRYGADLSIEIFSYETEVTPSGHLHELRELNVYLRKLTGVSRWPDYRGLSTQIRASAIIDSSFDEVLMIDADTLPLQDLGGTGTDHSDVYIFESIAYRRLGVMIWPLARKQPPHNPVWQLLGVPCRNEWTADSSVLLIDKTRHIDVLRLIEQISLGPHAATWTTLVGTSGDAFRFALLALRKRWAVPGKAFGLLHSASRSGSCRQALLHYDHRGLPIFAHLGLSPVKNLTEQAVWNRATFMDVGRERSTDLDIDADHLVDAALDGSTQTTRHDQPVLRSRAALELGLSLTSSCGGTACCFELAFRQPLQVTTDEIDWRNPLRTESVQAHPILRQFSQHYFAAAPKYNNTLS</sequence>
<dbReference type="OrthoDB" id="430354at2759"/>
<dbReference type="Proteomes" id="UP000009131">
    <property type="component" value="Unassembled WGS sequence"/>
</dbReference>
<keyword evidence="6 9" id="KW-1133">Transmembrane helix</keyword>
<keyword evidence="5" id="KW-0735">Signal-anchor</keyword>
<keyword evidence="4 9" id="KW-0812">Transmembrane</keyword>
<dbReference type="eggNOG" id="ENOG502QW0I">
    <property type="taxonomic scope" value="Eukaryota"/>
</dbReference>
<dbReference type="RefSeq" id="XP_014566780.1">
    <property type="nucleotide sequence ID" value="XM_014711294.1"/>
</dbReference>
<evidence type="ECO:0000313" key="11">
    <source>
        <dbReference type="Proteomes" id="UP000009131"/>
    </source>
</evidence>
<keyword evidence="7" id="KW-0333">Golgi apparatus</keyword>
<name>G7DZ60_MIXOS</name>
<dbReference type="GO" id="GO:0046354">
    <property type="term" value="P:mannan biosynthetic process"/>
    <property type="evidence" value="ECO:0007669"/>
    <property type="project" value="TreeGrafter"/>
</dbReference>
<evidence type="ECO:0000313" key="10">
    <source>
        <dbReference type="EMBL" id="GAA95870.1"/>
    </source>
</evidence>
<comment type="caution">
    <text evidence="10">The sequence shown here is derived from an EMBL/GenBank/DDBJ whole genome shotgun (WGS) entry which is preliminary data.</text>
</comment>
<dbReference type="PANTHER" id="PTHR31646">
    <property type="entry name" value="ALPHA-1,2-MANNOSYLTRANSFERASE MNN2"/>
    <property type="match status" value="1"/>
</dbReference>
<feature type="transmembrane region" description="Helical" evidence="9">
    <location>
        <begin position="48"/>
        <end position="67"/>
    </location>
</feature>
<gene>
    <name evidence="10" type="primary">Mo02527</name>
    <name evidence="10" type="ORF">E5Q_02527</name>
</gene>
<dbReference type="Pfam" id="PF11051">
    <property type="entry name" value="Mannosyl_trans3"/>
    <property type="match status" value="1"/>
</dbReference>
<proteinExistence type="inferred from homology"/>
<comment type="subcellular location">
    <subcellularLocation>
        <location evidence="1">Golgi apparatus membrane</location>
        <topology evidence="1">Single-pass type II membrane protein</topology>
    </subcellularLocation>
</comment>
<evidence type="ECO:0000256" key="8">
    <source>
        <dbReference type="ARBA" id="ARBA00023136"/>
    </source>
</evidence>
<dbReference type="InParanoid" id="G7DZ60"/>
<reference evidence="10 11" key="2">
    <citation type="journal article" date="2012" name="Open Biol.">
        <title>Characteristics of nucleosomes and linker DNA regions on the genome of the basidiomycete Mixia osmundae revealed by mono- and dinucleosome mapping.</title>
        <authorList>
            <person name="Nishida H."/>
            <person name="Kondo S."/>
            <person name="Matsumoto T."/>
            <person name="Suzuki Y."/>
            <person name="Yoshikawa H."/>
            <person name="Taylor T.D."/>
            <person name="Sugiyama J."/>
        </authorList>
    </citation>
    <scope>NUCLEOTIDE SEQUENCE [LARGE SCALE GENOMIC DNA]</scope>
    <source>
        <strain evidence="11">CBS 9802 / IAM 14324 / JCM 22182 / KY 12970</strain>
    </source>
</reference>
<dbReference type="GO" id="GO:0000139">
    <property type="term" value="C:Golgi membrane"/>
    <property type="evidence" value="ECO:0007669"/>
    <property type="project" value="UniProtKB-SubCell"/>
</dbReference>
<organism evidence="10 11">
    <name type="scientific">Mixia osmundae (strain CBS 9802 / IAM 14324 / JCM 22182 / KY 12970)</name>
    <dbReference type="NCBI Taxonomy" id="764103"/>
    <lineage>
        <taxon>Eukaryota</taxon>
        <taxon>Fungi</taxon>
        <taxon>Dikarya</taxon>
        <taxon>Basidiomycota</taxon>
        <taxon>Pucciniomycotina</taxon>
        <taxon>Mixiomycetes</taxon>
        <taxon>Mixiales</taxon>
        <taxon>Mixiaceae</taxon>
        <taxon>Mixia</taxon>
    </lineage>
</organism>
<evidence type="ECO:0000256" key="6">
    <source>
        <dbReference type="ARBA" id="ARBA00022989"/>
    </source>
</evidence>
<dbReference type="HOGENOM" id="CLU_452036_0_0_1"/>
<accession>G7DZ60</accession>
<evidence type="ECO:0000256" key="1">
    <source>
        <dbReference type="ARBA" id="ARBA00004323"/>
    </source>
</evidence>
<dbReference type="AlphaFoldDB" id="G7DZ60"/>